<evidence type="ECO:0000256" key="1">
    <source>
        <dbReference type="ARBA" id="ARBA00022729"/>
    </source>
</evidence>
<dbReference type="STRING" id="55544.A0A4D9DLE4"/>
<evidence type="ECO:0000313" key="8">
    <source>
        <dbReference type="EMBL" id="TFJ97728.1"/>
    </source>
</evidence>
<keyword evidence="5" id="KW-0391">Immunity</keyword>
<sequence>METCFLLTLWVLTRLGAALGDSVQPEEPRVSGIEGDSVTLRCSYDTSYTGSVYLNWYRQHPNQALQYILKRGVKRAQGYNHNAGFAQERFSSQADDSSTALNIAALELADTAVYYCALERAL</sequence>
<reference evidence="8 9" key="2">
    <citation type="submission" date="2019-04" db="EMBL/GenBank/DDBJ databases">
        <title>The genome sequence of big-headed turtle.</title>
        <authorList>
            <person name="Gong S."/>
        </authorList>
    </citation>
    <scope>NUCLEOTIDE SEQUENCE [LARGE SCALE GENOMIC DNA]</scope>
    <source>
        <strain evidence="8">DO16091913</strain>
        <tissue evidence="8">Muscle</tissue>
    </source>
</reference>
<name>A0A4D9DLE4_9SAUR</name>
<protein>
    <submittedName>
        <fullName evidence="8">IgGFc-binding protein-like</fullName>
    </submittedName>
</protein>
<dbReference type="PANTHER" id="PTHR19367">
    <property type="entry name" value="T-CELL RECEPTOR ALPHA CHAIN V REGION"/>
    <property type="match status" value="1"/>
</dbReference>
<dbReference type="OrthoDB" id="8947657at2759"/>
<evidence type="ECO:0000256" key="4">
    <source>
        <dbReference type="ARBA" id="ARBA00023319"/>
    </source>
</evidence>
<feature type="signal peptide" evidence="6">
    <location>
        <begin position="1"/>
        <end position="20"/>
    </location>
</feature>
<keyword evidence="4" id="KW-0393">Immunoglobulin domain</keyword>
<evidence type="ECO:0000259" key="7">
    <source>
        <dbReference type="PROSITE" id="PS50835"/>
    </source>
</evidence>
<dbReference type="SMART" id="SM00409">
    <property type="entry name" value="IG"/>
    <property type="match status" value="1"/>
</dbReference>
<keyword evidence="2" id="KW-1064">Adaptive immunity</keyword>
<proteinExistence type="predicted"/>
<dbReference type="InterPro" id="IPR051287">
    <property type="entry name" value="TCR_variable_region"/>
</dbReference>
<organism evidence="8 9">
    <name type="scientific">Platysternon megacephalum</name>
    <name type="common">big-headed turtle</name>
    <dbReference type="NCBI Taxonomy" id="55544"/>
    <lineage>
        <taxon>Eukaryota</taxon>
        <taxon>Metazoa</taxon>
        <taxon>Chordata</taxon>
        <taxon>Craniata</taxon>
        <taxon>Vertebrata</taxon>
        <taxon>Euteleostomi</taxon>
        <taxon>Archelosauria</taxon>
        <taxon>Testudinata</taxon>
        <taxon>Testudines</taxon>
        <taxon>Cryptodira</taxon>
        <taxon>Durocryptodira</taxon>
        <taxon>Testudinoidea</taxon>
        <taxon>Platysternidae</taxon>
        <taxon>Platysternon</taxon>
    </lineage>
</organism>
<dbReference type="InterPro" id="IPR013106">
    <property type="entry name" value="Ig_V-set"/>
</dbReference>
<keyword evidence="9" id="KW-1185">Reference proteome</keyword>
<comment type="caution">
    <text evidence="8">The sequence shown here is derived from an EMBL/GenBank/DDBJ whole genome shotgun (WGS) entry which is preliminary data.</text>
</comment>
<dbReference type="SMART" id="SM00406">
    <property type="entry name" value="IGv"/>
    <property type="match status" value="1"/>
</dbReference>
<dbReference type="SUPFAM" id="SSF48726">
    <property type="entry name" value="Immunoglobulin"/>
    <property type="match status" value="1"/>
</dbReference>
<reference evidence="8 9" key="1">
    <citation type="submission" date="2019-04" db="EMBL/GenBank/DDBJ databases">
        <title>Draft genome of the big-headed turtle Platysternon megacephalum.</title>
        <authorList>
            <person name="Gong S."/>
        </authorList>
    </citation>
    <scope>NUCLEOTIDE SEQUENCE [LARGE SCALE GENOMIC DNA]</scope>
    <source>
        <strain evidence="8">DO16091913</strain>
        <tissue evidence="8">Muscle</tissue>
    </source>
</reference>
<dbReference type="InterPro" id="IPR013783">
    <property type="entry name" value="Ig-like_fold"/>
</dbReference>
<keyword evidence="3" id="KW-0675">Receptor</keyword>
<dbReference type="Gene3D" id="2.60.40.10">
    <property type="entry name" value="Immunoglobulins"/>
    <property type="match status" value="1"/>
</dbReference>
<dbReference type="PANTHER" id="PTHR19367:SF18">
    <property type="entry name" value="T CELL RECEPTOR ALPHA VARIABLE 16"/>
    <property type="match status" value="1"/>
</dbReference>
<dbReference type="InterPro" id="IPR007110">
    <property type="entry name" value="Ig-like_dom"/>
</dbReference>
<dbReference type="Pfam" id="PF07686">
    <property type="entry name" value="V-set"/>
    <property type="match status" value="1"/>
</dbReference>
<dbReference type="PROSITE" id="PS50835">
    <property type="entry name" value="IG_LIKE"/>
    <property type="match status" value="1"/>
</dbReference>
<dbReference type="FunFam" id="2.60.40.10:FF:002173">
    <property type="entry name" value="TRADV8 protein"/>
    <property type="match status" value="1"/>
</dbReference>
<evidence type="ECO:0000256" key="6">
    <source>
        <dbReference type="SAM" id="SignalP"/>
    </source>
</evidence>
<keyword evidence="5" id="KW-1279">T cell receptor</keyword>
<accession>A0A4D9DLE4</accession>
<evidence type="ECO:0000256" key="5">
    <source>
        <dbReference type="ARBA" id="ARBA00043266"/>
    </source>
</evidence>
<evidence type="ECO:0000256" key="2">
    <source>
        <dbReference type="ARBA" id="ARBA00023130"/>
    </source>
</evidence>
<dbReference type="Proteomes" id="UP000297703">
    <property type="component" value="Unassembled WGS sequence"/>
</dbReference>
<dbReference type="EMBL" id="QXTE01000465">
    <property type="protein sequence ID" value="TFJ97728.1"/>
    <property type="molecule type" value="Genomic_DNA"/>
</dbReference>
<dbReference type="AlphaFoldDB" id="A0A4D9DLE4"/>
<feature type="domain" description="Ig-like" evidence="7">
    <location>
        <begin position="25"/>
        <end position="122"/>
    </location>
</feature>
<dbReference type="InterPro" id="IPR036179">
    <property type="entry name" value="Ig-like_dom_sf"/>
</dbReference>
<feature type="chain" id="PRO_5020039367" evidence="6">
    <location>
        <begin position="21"/>
        <end position="122"/>
    </location>
</feature>
<evidence type="ECO:0000313" key="9">
    <source>
        <dbReference type="Proteomes" id="UP000297703"/>
    </source>
</evidence>
<evidence type="ECO:0000256" key="3">
    <source>
        <dbReference type="ARBA" id="ARBA00023170"/>
    </source>
</evidence>
<dbReference type="GO" id="GO:0042101">
    <property type="term" value="C:T cell receptor complex"/>
    <property type="evidence" value="ECO:0007669"/>
    <property type="project" value="UniProtKB-KW"/>
</dbReference>
<dbReference type="InterPro" id="IPR003599">
    <property type="entry name" value="Ig_sub"/>
</dbReference>
<keyword evidence="1 6" id="KW-0732">Signal</keyword>
<gene>
    <name evidence="8" type="ORF">DR999_PMT20408</name>
</gene>
<dbReference type="GO" id="GO:0002250">
    <property type="term" value="P:adaptive immune response"/>
    <property type="evidence" value="ECO:0007669"/>
    <property type="project" value="UniProtKB-KW"/>
</dbReference>